<keyword evidence="1" id="KW-1133">Transmembrane helix</keyword>
<dbReference type="AlphaFoldDB" id="A0A2H0V404"/>
<dbReference type="Proteomes" id="UP000229901">
    <property type="component" value="Unassembled WGS sequence"/>
</dbReference>
<feature type="transmembrane region" description="Helical" evidence="1">
    <location>
        <begin position="444"/>
        <end position="462"/>
    </location>
</feature>
<accession>A0A2H0V404</accession>
<dbReference type="InterPro" id="IPR008969">
    <property type="entry name" value="CarboxyPept-like_regulatory"/>
</dbReference>
<keyword evidence="1" id="KW-0472">Membrane</keyword>
<sequence length="553" mass="62841">MKFMKKVLFLAILSILIPVFHLQAADLPSKVQICLDNVDLHYVEGGINYNQYIIEIRQCYIDNDAESLMPTNWNYDLPEALSNVADCQTEASLWYNEQVWACYKSLEDQFISGQIDSNDYTNKSNACGQGNVLEQFQNKMNQCYDSQQLDSIWDLPVLKNSLETTYSDYNLVPSEAQPDLVACFEQVSNNYDLNIPSAEAENAIAGCFDQFNLKSISNTYKKTAIVVDCAEDSLGVDSLSNFPDLILQTTPKQEAYLEQCVLDKTTPVVAGIALLNIPLAAGGVQTLVYLQFLIFQIAYLFKRKKDVDGGLVYDAFSGQPLDLCVLRLQDVKSSKLKSTFVTGKHGRYLFLPEQGDYLVTAKRDAYTFPSDLKVEQNKNYHGEKIKINQSGDVVNENIPLDPSVKKISALKWNWLKRRDKISLSMAWFAPLYSVGSLFLVQTWWLIAFAVLNLVFLIIFYRLRHKVEAPEFGRVLSADKKPIRNVRVALFEKTKNKLVSYYVTDSFGRYFFPAVQGEYLLQVDKEGFTSVKQEVSVSQENEQKENIKVDVVLK</sequence>
<evidence type="ECO:0000256" key="1">
    <source>
        <dbReference type="SAM" id="Phobius"/>
    </source>
</evidence>
<comment type="caution">
    <text evidence="3">The sequence shown here is derived from an EMBL/GenBank/DDBJ whole genome shotgun (WGS) entry which is preliminary data.</text>
</comment>
<evidence type="ECO:0000313" key="3">
    <source>
        <dbReference type="EMBL" id="PIR93827.1"/>
    </source>
</evidence>
<feature type="signal peptide" evidence="2">
    <location>
        <begin position="1"/>
        <end position="24"/>
    </location>
</feature>
<keyword evidence="2" id="KW-0732">Signal</keyword>
<name>A0A2H0V404_9BACT</name>
<evidence type="ECO:0008006" key="5">
    <source>
        <dbReference type="Google" id="ProtNLM"/>
    </source>
</evidence>
<organism evidence="3 4">
    <name type="scientific">Candidatus Falkowbacteria bacterium CG10_big_fil_rev_8_21_14_0_10_39_11</name>
    <dbReference type="NCBI Taxonomy" id="1974565"/>
    <lineage>
        <taxon>Bacteria</taxon>
        <taxon>Candidatus Falkowiibacteriota</taxon>
    </lineage>
</organism>
<dbReference type="Gene3D" id="2.60.40.1120">
    <property type="entry name" value="Carboxypeptidase-like, regulatory domain"/>
    <property type="match status" value="1"/>
</dbReference>
<reference evidence="4" key="1">
    <citation type="submission" date="2017-09" db="EMBL/GenBank/DDBJ databases">
        <title>Depth-based differentiation of microbial function through sediment-hosted aquifers and enrichment of novel symbionts in the deep terrestrial subsurface.</title>
        <authorList>
            <person name="Probst A.J."/>
            <person name="Ladd B."/>
            <person name="Jarett J.K."/>
            <person name="Geller-Mcgrath D.E."/>
            <person name="Sieber C.M.K."/>
            <person name="Emerson J.B."/>
            <person name="Anantharaman K."/>
            <person name="Thomas B.C."/>
            <person name="Malmstrom R."/>
            <person name="Stieglmeier M."/>
            <person name="Klingl A."/>
            <person name="Woyke T."/>
            <person name="Ryan C.M."/>
            <person name="Banfield J.F."/>
        </authorList>
    </citation>
    <scope>NUCLEOTIDE SEQUENCE [LARGE SCALE GENOMIC DNA]</scope>
</reference>
<keyword evidence="1" id="KW-0812">Transmembrane</keyword>
<feature type="chain" id="PRO_5013789377" description="Carboxypeptidase regulatory-like domain-containing protein" evidence="2">
    <location>
        <begin position="25"/>
        <end position="553"/>
    </location>
</feature>
<evidence type="ECO:0000256" key="2">
    <source>
        <dbReference type="SAM" id="SignalP"/>
    </source>
</evidence>
<protein>
    <recommendedName>
        <fullName evidence="5">Carboxypeptidase regulatory-like domain-containing protein</fullName>
    </recommendedName>
</protein>
<dbReference type="Pfam" id="PF13620">
    <property type="entry name" value="CarboxypepD_reg"/>
    <property type="match status" value="1"/>
</dbReference>
<evidence type="ECO:0000313" key="4">
    <source>
        <dbReference type="Proteomes" id="UP000229901"/>
    </source>
</evidence>
<gene>
    <name evidence="3" type="ORF">COT97_04720</name>
</gene>
<dbReference type="SUPFAM" id="SSF49464">
    <property type="entry name" value="Carboxypeptidase regulatory domain-like"/>
    <property type="match status" value="2"/>
</dbReference>
<dbReference type="EMBL" id="PFAP01000035">
    <property type="protein sequence ID" value="PIR93827.1"/>
    <property type="molecule type" value="Genomic_DNA"/>
</dbReference>
<proteinExistence type="predicted"/>